<dbReference type="OrthoDB" id="9804290at2"/>
<dbReference type="EMBL" id="AP017312">
    <property type="protein sequence ID" value="BAU26948.1"/>
    <property type="molecule type" value="Genomic_DNA"/>
</dbReference>
<keyword evidence="2" id="KW-0808">Transferase</keyword>
<keyword evidence="3" id="KW-1185">Reference proteome</keyword>
<keyword evidence="2" id="KW-0548">Nucleotidyltransferase</keyword>
<dbReference type="PANTHER" id="PTHR30231">
    <property type="entry name" value="DNA POLYMERASE III SUBUNIT EPSILON"/>
    <property type="match status" value="1"/>
</dbReference>
<dbReference type="KEGG" id="asoc:CB4_01117"/>
<dbReference type="Proteomes" id="UP000217696">
    <property type="component" value="Chromosome"/>
</dbReference>
<dbReference type="GO" id="GO:0008408">
    <property type="term" value="F:3'-5' exonuclease activity"/>
    <property type="evidence" value="ECO:0007669"/>
    <property type="project" value="TreeGrafter"/>
</dbReference>
<sequence>MKEQSSAFFTRISQLLSRGIGKQQMSMFYGQGGRSLQEEAQVRAYLRESQRQQAFRKLPVEQVVYTSLDTETTGFHPEHGDEIISIGAVHMKGPILTDEIFSTFIRPSCSIPFSITELTGISEQDVAEAPVLADIMGELNGFLHDTVVIGWYIGHEVKFFNYFLWRKYRARFTYRVLEMKRMVECVYPELSACTGLEEVLDAMNIRVEKRHEALADAQMTAQLWGLIQNEIRHRGIYTMEELYTFLAEGGR</sequence>
<name>A0A0U4NDC7_9BACL</name>
<keyword evidence="1" id="KW-0540">Nuclease</keyword>
<dbReference type="NCBIfam" id="TIGR00573">
    <property type="entry name" value="dnaq"/>
    <property type="match status" value="1"/>
</dbReference>
<dbReference type="GO" id="GO:0003677">
    <property type="term" value="F:DNA binding"/>
    <property type="evidence" value="ECO:0007669"/>
    <property type="project" value="InterPro"/>
</dbReference>
<dbReference type="InterPro" id="IPR013520">
    <property type="entry name" value="Ribonucl_H"/>
</dbReference>
<evidence type="ECO:0000313" key="3">
    <source>
        <dbReference type="Proteomes" id="UP000217696"/>
    </source>
</evidence>
<dbReference type="SUPFAM" id="SSF53098">
    <property type="entry name" value="Ribonuclease H-like"/>
    <property type="match status" value="1"/>
</dbReference>
<protein>
    <submittedName>
        <fullName evidence="2">DNA polymerase III PolC-type</fullName>
        <ecNumber evidence="2">2.7.7.7</ecNumber>
    </submittedName>
</protein>
<dbReference type="PANTHER" id="PTHR30231:SF41">
    <property type="entry name" value="DNA POLYMERASE III SUBUNIT EPSILON"/>
    <property type="match status" value="1"/>
</dbReference>
<evidence type="ECO:0000313" key="2">
    <source>
        <dbReference type="EMBL" id="BAU26948.1"/>
    </source>
</evidence>
<dbReference type="SMART" id="SM00479">
    <property type="entry name" value="EXOIII"/>
    <property type="match status" value="1"/>
</dbReference>
<dbReference type="EC" id="2.7.7.7" evidence="2"/>
<gene>
    <name evidence="2" type="primary">polC_1</name>
    <name evidence="2" type="ORF">CB4_01117</name>
</gene>
<evidence type="ECO:0000256" key="1">
    <source>
        <dbReference type="ARBA" id="ARBA00022839"/>
    </source>
</evidence>
<dbReference type="Gene3D" id="3.30.420.10">
    <property type="entry name" value="Ribonuclease H-like superfamily/Ribonuclease H"/>
    <property type="match status" value="1"/>
</dbReference>
<dbReference type="GO" id="GO:0005829">
    <property type="term" value="C:cytosol"/>
    <property type="evidence" value="ECO:0007669"/>
    <property type="project" value="TreeGrafter"/>
</dbReference>
<dbReference type="InterPro" id="IPR036397">
    <property type="entry name" value="RNaseH_sf"/>
</dbReference>
<accession>A0A0U4NDC7</accession>
<organism evidence="2 3">
    <name type="scientific">Aneurinibacillus soli</name>
    <dbReference type="NCBI Taxonomy" id="1500254"/>
    <lineage>
        <taxon>Bacteria</taxon>
        <taxon>Bacillati</taxon>
        <taxon>Bacillota</taxon>
        <taxon>Bacilli</taxon>
        <taxon>Bacillales</taxon>
        <taxon>Paenibacillaceae</taxon>
        <taxon>Aneurinibacillus group</taxon>
        <taxon>Aneurinibacillus</taxon>
    </lineage>
</organism>
<proteinExistence type="predicted"/>
<dbReference type="InterPro" id="IPR006054">
    <property type="entry name" value="DnaQ"/>
</dbReference>
<dbReference type="GO" id="GO:0045004">
    <property type="term" value="P:DNA replication proofreading"/>
    <property type="evidence" value="ECO:0007669"/>
    <property type="project" value="TreeGrafter"/>
</dbReference>
<dbReference type="CDD" id="cd06127">
    <property type="entry name" value="DEDDh"/>
    <property type="match status" value="1"/>
</dbReference>
<keyword evidence="1" id="KW-0378">Hydrolase</keyword>
<dbReference type="Pfam" id="PF00929">
    <property type="entry name" value="RNase_T"/>
    <property type="match status" value="1"/>
</dbReference>
<dbReference type="AlphaFoldDB" id="A0A0U4NDC7"/>
<keyword evidence="1" id="KW-0269">Exonuclease</keyword>
<dbReference type="RefSeq" id="WP_096463940.1">
    <property type="nucleotide sequence ID" value="NZ_AP017312.1"/>
</dbReference>
<dbReference type="InterPro" id="IPR012337">
    <property type="entry name" value="RNaseH-like_sf"/>
</dbReference>
<reference evidence="2 3" key="1">
    <citation type="submission" date="2015-12" db="EMBL/GenBank/DDBJ databases">
        <title>Genome sequence of Aneurinibacillus soli.</title>
        <authorList>
            <person name="Lee J.S."/>
            <person name="Lee K.C."/>
            <person name="Kim K.K."/>
            <person name="Lee B.W."/>
        </authorList>
    </citation>
    <scope>NUCLEOTIDE SEQUENCE [LARGE SCALE GENOMIC DNA]</scope>
    <source>
        <strain evidence="2 3">CB4</strain>
    </source>
</reference>
<dbReference type="GO" id="GO:0003887">
    <property type="term" value="F:DNA-directed DNA polymerase activity"/>
    <property type="evidence" value="ECO:0007669"/>
    <property type="project" value="UniProtKB-EC"/>
</dbReference>